<accession>A0A6J4NH12</accession>
<gene>
    <name evidence="2" type="ORF">AVDCRST_MAG06-1162</name>
</gene>
<feature type="compositionally biased region" description="Basic and acidic residues" evidence="1">
    <location>
        <begin position="14"/>
        <end position="24"/>
    </location>
</feature>
<dbReference type="AlphaFoldDB" id="A0A6J4NH12"/>
<evidence type="ECO:0000256" key="1">
    <source>
        <dbReference type="SAM" id="MobiDB-lite"/>
    </source>
</evidence>
<feature type="region of interest" description="Disordered" evidence="1">
    <location>
        <begin position="1"/>
        <end position="68"/>
    </location>
</feature>
<sequence length="68" mass="6997">DLPRPAPQRGPARRRLDPHPDRGPSRPGPAPGRGGAGGAVVRGPAAGRRGSAPTLRERPGATRCDTTM</sequence>
<feature type="compositionally biased region" description="Gly residues" evidence="1">
    <location>
        <begin position="31"/>
        <end position="40"/>
    </location>
</feature>
<feature type="non-terminal residue" evidence="2">
    <location>
        <position position="68"/>
    </location>
</feature>
<dbReference type="EMBL" id="CADCUP010000078">
    <property type="protein sequence ID" value="CAA9384237.1"/>
    <property type="molecule type" value="Genomic_DNA"/>
</dbReference>
<feature type="compositionally biased region" description="Low complexity" evidence="1">
    <location>
        <begin position="41"/>
        <end position="53"/>
    </location>
</feature>
<name>A0A6J4NH12_9ACTN</name>
<proteinExistence type="predicted"/>
<reference evidence="2" key="1">
    <citation type="submission" date="2020-02" db="EMBL/GenBank/DDBJ databases">
        <authorList>
            <person name="Meier V. D."/>
        </authorList>
    </citation>
    <scope>NUCLEOTIDE SEQUENCE</scope>
    <source>
        <strain evidence="2">AVDCRST_MAG06</strain>
    </source>
</reference>
<protein>
    <submittedName>
        <fullName evidence="2">Uncharacterized protein</fullName>
    </submittedName>
</protein>
<evidence type="ECO:0000313" key="2">
    <source>
        <dbReference type="EMBL" id="CAA9384237.1"/>
    </source>
</evidence>
<feature type="non-terminal residue" evidence="2">
    <location>
        <position position="1"/>
    </location>
</feature>
<organism evidence="2">
    <name type="scientific">uncultured Nocardioides sp</name>
    <dbReference type="NCBI Taxonomy" id="198441"/>
    <lineage>
        <taxon>Bacteria</taxon>
        <taxon>Bacillati</taxon>
        <taxon>Actinomycetota</taxon>
        <taxon>Actinomycetes</taxon>
        <taxon>Propionibacteriales</taxon>
        <taxon>Nocardioidaceae</taxon>
        <taxon>Nocardioides</taxon>
        <taxon>environmental samples</taxon>
    </lineage>
</organism>